<organism evidence="2 3">
    <name type="scientific">Ramlibacter alkalitolerans</name>
    <dbReference type="NCBI Taxonomy" id="2039631"/>
    <lineage>
        <taxon>Bacteria</taxon>
        <taxon>Pseudomonadati</taxon>
        <taxon>Pseudomonadota</taxon>
        <taxon>Betaproteobacteria</taxon>
        <taxon>Burkholderiales</taxon>
        <taxon>Comamonadaceae</taxon>
        <taxon>Ramlibacter</taxon>
    </lineage>
</organism>
<dbReference type="InterPro" id="IPR010239">
    <property type="entry name" value="CHP02001"/>
</dbReference>
<gene>
    <name evidence="2" type="ORF">JI746_18070</name>
</gene>
<evidence type="ECO:0000313" key="2">
    <source>
        <dbReference type="EMBL" id="MBL0427027.1"/>
    </source>
</evidence>
<accession>A0ABS1JS05</accession>
<reference evidence="2 3" key="1">
    <citation type="journal article" date="2017" name="Int. J. Syst. Evol. Microbiol.">
        <title>Ramlibacter alkalitolerans sp. nov., alkali-tolerant bacterium isolated from soil of ginseng.</title>
        <authorList>
            <person name="Lee D.H."/>
            <person name="Cha C.J."/>
        </authorList>
    </citation>
    <scope>NUCLEOTIDE SEQUENCE [LARGE SCALE GENOMIC DNA]</scope>
    <source>
        <strain evidence="2 3">KACC 19305</strain>
    </source>
</reference>
<dbReference type="RefSeq" id="WP_201691533.1">
    <property type="nucleotide sequence ID" value="NZ_JAEQND010000010.1"/>
</dbReference>
<dbReference type="Proteomes" id="UP000622707">
    <property type="component" value="Unassembled WGS sequence"/>
</dbReference>
<feature type="chain" id="PRO_5045834783" evidence="1">
    <location>
        <begin position="21"/>
        <end position="247"/>
    </location>
</feature>
<feature type="signal peptide" evidence="1">
    <location>
        <begin position="1"/>
        <end position="20"/>
    </location>
</feature>
<dbReference type="Pfam" id="PF09694">
    <property type="entry name" value="Gcw_chp"/>
    <property type="match status" value="1"/>
</dbReference>
<keyword evidence="3" id="KW-1185">Reference proteome</keyword>
<comment type="caution">
    <text evidence="2">The sequence shown here is derived from an EMBL/GenBank/DDBJ whole genome shotgun (WGS) entry which is preliminary data.</text>
</comment>
<dbReference type="NCBIfam" id="TIGR02001">
    <property type="entry name" value="gcw_chp"/>
    <property type="match status" value="1"/>
</dbReference>
<evidence type="ECO:0000256" key="1">
    <source>
        <dbReference type="SAM" id="SignalP"/>
    </source>
</evidence>
<dbReference type="EMBL" id="JAEQND010000010">
    <property type="protein sequence ID" value="MBL0427027.1"/>
    <property type="molecule type" value="Genomic_DNA"/>
</dbReference>
<name>A0ABS1JS05_9BURK</name>
<protein>
    <submittedName>
        <fullName evidence="2">Uncharacterized protein</fullName>
    </submittedName>
</protein>
<proteinExistence type="predicted"/>
<evidence type="ECO:0000313" key="3">
    <source>
        <dbReference type="Proteomes" id="UP000622707"/>
    </source>
</evidence>
<keyword evidence="1" id="KW-0732">Signal</keyword>
<sequence>MKAKLAVLVAMLVGSGAVMAQAASAPEPDYTLSFNVGAVTDYRYRGISQSRLRPALQGGADFAHKSGFYVGTWGSTIKWIKDAGGDANIEVDLYAGYKTTFSGVGVDVGVLRYFYPGSDLSPATGLVNPDTTEVYLAGTLGPATLKYSHSTTDLFGTPDSKGSGYLDLSAAFELPWYGLTLTPHIGHQRVRHNSAFSYTDWSLTLGKDFGNGFSASLAYVDTNIVVRAPNGKDNARGGVVAGVKYAF</sequence>